<name>A0A0F9MFZ2_9ZZZZ</name>
<evidence type="ECO:0000313" key="1">
    <source>
        <dbReference type="EMBL" id="KKN04779.1"/>
    </source>
</evidence>
<reference evidence="1" key="1">
    <citation type="journal article" date="2015" name="Nature">
        <title>Complex archaea that bridge the gap between prokaryotes and eukaryotes.</title>
        <authorList>
            <person name="Spang A."/>
            <person name="Saw J.H."/>
            <person name="Jorgensen S.L."/>
            <person name="Zaremba-Niedzwiedzka K."/>
            <person name="Martijn J."/>
            <person name="Lind A.E."/>
            <person name="van Eijk R."/>
            <person name="Schleper C."/>
            <person name="Guy L."/>
            <person name="Ettema T.J."/>
        </authorList>
    </citation>
    <scope>NUCLEOTIDE SEQUENCE</scope>
</reference>
<sequence>MSFPNVIYGDYGDEKVAQSTKIGSLPLGQLMILPDGRAFRHTRAHTAQAMTAGYLYQADDARGGTSAHAILPATAAVGATSVVVQTPAGTAVLANLYDEGFLMVASSVGTGVGIQYKVKTNNSAAAGSSNFTVQLADGETIHVAIDSTATVGLRENMWAAADLMTADTAFTGPILGIPPVAVSAGFYHWIQRSGQALAQNAGTVIPIGDPVQASTGVAGAIQKISATTVVDPKGRLSTIGQGLTATAGTGSFQQIDLSLE</sequence>
<gene>
    <name evidence="1" type="ORF">LCGC14_1094080</name>
</gene>
<proteinExistence type="predicted"/>
<protein>
    <submittedName>
        <fullName evidence="1">Uncharacterized protein</fullName>
    </submittedName>
</protein>
<accession>A0A0F9MFZ2</accession>
<dbReference type="AlphaFoldDB" id="A0A0F9MFZ2"/>
<organism evidence="1">
    <name type="scientific">marine sediment metagenome</name>
    <dbReference type="NCBI Taxonomy" id="412755"/>
    <lineage>
        <taxon>unclassified sequences</taxon>
        <taxon>metagenomes</taxon>
        <taxon>ecological metagenomes</taxon>
    </lineage>
</organism>
<dbReference type="EMBL" id="LAZR01004879">
    <property type="protein sequence ID" value="KKN04779.1"/>
    <property type="molecule type" value="Genomic_DNA"/>
</dbReference>
<comment type="caution">
    <text evidence="1">The sequence shown here is derived from an EMBL/GenBank/DDBJ whole genome shotgun (WGS) entry which is preliminary data.</text>
</comment>